<gene>
    <name evidence="2" type="ORF">GL300_06185</name>
</gene>
<organism evidence="2 3">
    <name type="scientific">Paracoccus litorisediminis</name>
    <dbReference type="NCBI Taxonomy" id="2006130"/>
    <lineage>
        <taxon>Bacteria</taxon>
        <taxon>Pseudomonadati</taxon>
        <taxon>Pseudomonadota</taxon>
        <taxon>Alphaproteobacteria</taxon>
        <taxon>Rhodobacterales</taxon>
        <taxon>Paracoccaceae</taxon>
        <taxon>Paracoccus</taxon>
    </lineage>
</organism>
<feature type="chain" id="PRO_5032345690" evidence="1">
    <location>
        <begin position="20"/>
        <end position="234"/>
    </location>
</feature>
<evidence type="ECO:0000313" key="3">
    <source>
        <dbReference type="Proteomes" id="UP000449846"/>
    </source>
</evidence>
<evidence type="ECO:0000256" key="1">
    <source>
        <dbReference type="SAM" id="SignalP"/>
    </source>
</evidence>
<dbReference type="RefSeq" id="WP_155038732.1">
    <property type="nucleotide sequence ID" value="NZ_WMIG01000002.1"/>
</dbReference>
<accession>A0A844HIG9</accession>
<dbReference type="OrthoDB" id="7857490at2"/>
<reference evidence="2 3" key="1">
    <citation type="submission" date="2019-11" db="EMBL/GenBank/DDBJ databases">
        <authorList>
            <person name="Dong K."/>
        </authorList>
    </citation>
    <scope>NUCLEOTIDE SEQUENCE [LARGE SCALE GENOMIC DNA]</scope>
    <source>
        <strain evidence="2 3">NBRC 112902</strain>
    </source>
</reference>
<keyword evidence="3" id="KW-1185">Reference proteome</keyword>
<name>A0A844HIG9_9RHOB</name>
<dbReference type="Proteomes" id="UP000449846">
    <property type="component" value="Unassembled WGS sequence"/>
</dbReference>
<dbReference type="AlphaFoldDB" id="A0A844HIG9"/>
<feature type="signal peptide" evidence="1">
    <location>
        <begin position="1"/>
        <end position="19"/>
    </location>
</feature>
<keyword evidence="1" id="KW-0732">Signal</keyword>
<comment type="caution">
    <text evidence="2">The sequence shown here is derived from an EMBL/GenBank/DDBJ whole genome shotgun (WGS) entry which is preliminary data.</text>
</comment>
<dbReference type="EMBL" id="WMIG01000002">
    <property type="protein sequence ID" value="MTH58798.1"/>
    <property type="molecule type" value="Genomic_DNA"/>
</dbReference>
<protein>
    <submittedName>
        <fullName evidence="2">Uncharacterized protein</fullName>
    </submittedName>
</protein>
<proteinExistence type="predicted"/>
<evidence type="ECO:0000313" key="2">
    <source>
        <dbReference type="EMBL" id="MTH58798.1"/>
    </source>
</evidence>
<sequence>MRRVSLLIVLLLLGSPVAAGPWARAEKGMFLSLSDERDRDGNSYTGLYGEYGLTARETLGFELGYTNVGETSAIFWLQHGLEPIGENRFALSLGLGMVSREGMVLPMAQAGADWGRGFQGILEGGWLALETRLKVAGSMTNPEDFAGLSPSEFSYLTPEVTTKADLTVGLHATDAMMFINQLRLEQREDTGFSSKLATTIVHDLIGPAKIELGAITPLSGPGQQAFKIGTWLEF</sequence>